<reference evidence="3 4" key="1">
    <citation type="journal article" date="2016" name="Sci. Rep.">
        <title>Metabolic traits of an uncultured archaeal lineage -MSBL1- from brine pools of the Red Sea.</title>
        <authorList>
            <person name="Mwirichia R."/>
            <person name="Alam I."/>
            <person name="Rashid M."/>
            <person name="Vinu M."/>
            <person name="Ba-Alawi W."/>
            <person name="Anthony Kamau A."/>
            <person name="Kamanda Ngugi D."/>
            <person name="Goker M."/>
            <person name="Klenk H.P."/>
            <person name="Bajic V."/>
            <person name="Stingl U."/>
        </authorList>
    </citation>
    <scope>NUCLEOTIDE SEQUENCE [LARGE SCALE GENOMIC DNA]</scope>
    <source>
        <strain evidence="3">SCGC-AAA382A20</strain>
    </source>
</reference>
<dbReference type="InterPro" id="IPR002525">
    <property type="entry name" value="Transp_IS110-like_N"/>
</dbReference>
<accession>A0A133VMJ3</accession>
<dbReference type="InterPro" id="IPR003346">
    <property type="entry name" value="Transposase_20"/>
</dbReference>
<gene>
    <name evidence="3" type="ORF">AKJ51_00805</name>
</gene>
<name>A0A133VMJ3_9EURY</name>
<dbReference type="GO" id="GO:0004803">
    <property type="term" value="F:transposase activity"/>
    <property type="evidence" value="ECO:0007669"/>
    <property type="project" value="InterPro"/>
</dbReference>
<dbReference type="AlphaFoldDB" id="A0A133VMJ3"/>
<dbReference type="Pfam" id="PF01548">
    <property type="entry name" value="DEDD_Tnp_IS110"/>
    <property type="match status" value="1"/>
</dbReference>
<keyword evidence="4" id="KW-1185">Reference proteome</keyword>
<evidence type="ECO:0000259" key="1">
    <source>
        <dbReference type="Pfam" id="PF01548"/>
    </source>
</evidence>
<sequence length="348" mass="40493">MQYFIGLDLHRKFSEACVLDEEGNIVMQNRLYHEDEQNVVDFFQQFPKDTSVAMEATIGWPWLSDLLEALELDVHLAHPLKLRLIAEARLKTDKVDGWVLAHLLRTEFLPESYLAPSHVRDQRNLLPHRESIKKIRGTIKNRVHGLLARHNIHPKESDIFGKAGMEMLRNLELDSHSRRILDDRLDHIEYSNREMKKLERYLRETLASDLRVKWLRTLPGIDYLSAYYITSEIGDINRFPAPEKFVSYIGLCPTTKSSGGKTWHGPPEGGRKLLKWVLVEAAHTAARRDSYFARIFHRMERKKGKQSAYVVVAHKMAKIIWHMLTEERPYKVRKKQTQVGSRLNVAVG</sequence>
<dbReference type="EMBL" id="LHYE01000004">
    <property type="protein sequence ID" value="KXB07640.1"/>
    <property type="molecule type" value="Genomic_DNA"/>
</dbReference>
<dbReference type="PANTHER" id="PTHR33055:SF15">
    <property type="entry name" value="TRANSPOSASE-RELATED"/>
    <property type="match status" value="1"/>
</dbReference>
<evidence type="ECO:0000259" key="2">
    <source>
        <dbReference type="Pfam" id="PF02371"/>
    </source>
</evidence>
<feature type="domain" description="Transposase IS116/IS110/IS902 C-terminal" evidence="2">
    <location>
        <begin position="214"/>
        <end position="293"/>
    </location>
</feature>
<dbReference type="GO" id="GO:0006313">
    <property type="term" value="P:DNA transposition"/>
    <property type="evidence" value="ECO:0007669"/>
    <property type="project" value="InterPro"/>
</dbReference>
<comment type="caution">
    <text evidence="3">The sequence shown here is derived from an EMBL/GenBank/DDBJ whole genome shotgun (WGS) entry which is preliminary data.</text>
</comment>
<protein>
    <submittedName>
        <fullName evidence="3">Uncharacterized protein</fullName>
    </submittedName>
</protein>
<dbReference type="PANTHER" id="PTHR33055">
    <property type="entry name" value="TRANSPOSASE FOR INSERTION SEQUENCE ELEMENT IS1111A"/>
    <property type="match status" value="1"/>
</dbReference>
<dbReference type="Pfam" id="PF02371">
    <property type="entry name" value="Transposase_20"/>
    <property type="match status" value="1"/>
</dbReference>
<dbReference type="Proteomes" id="UP000070263">
    <property type="component" value="Unassembled WGS sequence"/>
</dbReference>
<feature type="domain" description="Transposase IS110-like N-terminal" evidence="1">
    <location>
        <begin position="5"/>
        <end position="150"/>
    </location>
</feature>
<evidence type="ECO:0000313" key="4">
    <source>
        <dbReference type="Proteomes" id="UP000070263"/>
    </source>
</evidence>
<dbReference type="NCBIfam" id="NF033542">
    <property type="entry name" value="transpos_IS110"/>
    <property type="match status" value="1"/>
</dbReference>
<evidence type="ECO:0000313" key="3">
    <source>
        <dbReference type="EMBL" id="KXB07640.1"/>
    </source>
</evidence>
<dbReference type="GO" id="GO:0003677">
    <property type="term" value="F:DNA binding"/>
    <property type="evidence" value="ECO:0007669"/>
    <property type="project" value="InterPro"/>
</dbReference>
<dbReference type="InterPro" id="IPR047650">
    <property type="entry name" value="Transpos_IS110"/>
</dbReference>
<organism evidence="3 4">
    <name type="scientific">candidate division MSBL1 archaeon SCGC-AAA382A20</name>
    <dbReference type="NCBI Taxonomy" id="1698280"/>
    <lineage>
        <taxon>Archaea</taxon>
        <taxon>Methanobacteriati</taxon>
        <taxon>Methanobacteriota</taxon>
        <taxon>candidate division MSBL1</taxon>
    </lineage>
</organism>
<proteinExistence type="predicted"/>